<evidence type="ECO:0000256" key="4">
    <source>
        <dbReference type="ARBA" id="ARBA00023004"/>
    </source>
</evidence>
<feature type="domain" description="Dihydroxy-acid/6-phosphogluconate dehydratase C-terminal" evidence="9">
    <location>
        <begin position="358"/>
        <end position="552"/>
    </location>
</feature>
<reference evidence="10 11" key="1">
    <citation type="submission" date="2018-03" db="EMBL/GenBank/DDBJ databases">
        <title>Genomic Encyclopedia of Archaeal and Bacterial Type Strains, Phase II (KMG-II): from individual species to whole genera.</title>
        <authorList>
            <person name="Goeker M."/>
        </authorList>
    </citation>
    <scope>NUCLEOTIDE SEQUENCE [LARGE SCALE GENOMIC DNA]</scope>
    <source>
        <strain evidence="10 11">DSM 45601</strain>
    </source>
</reference>
<name>A0A2T0QEP2_9ACTN</name>
<dbReference type="GO" id="GO:0051537">
    <property type="term" value="F:2 iron, 2 sulfur cluster binding"/>
    <property type="evidence" value="ECO:0007669"/>
    <property type="project" value="UniProtKB-KW"/>
</dbReference>
<comment type="caution">
    <text evidence="10">The sequence shown here is derived from an EMBL/GenBank/DDBJ whole genome shotgun (WGS) entry which is preliminary data.</text>
</comment>
<dbReference type="EMBL" id="PVZC01000001">
    <property type="protein sequence ID" value="PRY02414.1"/>
    <property type="molecule type" value="Genomic_DNA"/>
</dbReference>
<dbReference type="PANTHER" id="PTHR43183">
    <property type="entry name" value="HYPOTHETICAL DIHYDROXYACID DEHYDRATASE (EUROFUNG)-RELATED"/>
    <property type="match status" value="1"/>
</dbReference>
<keyword evidence="2" id="KW-0001">2Fe-2S</keyword>
<dbReference type="NCBIfam" id="NF004784">
    <property type="entry name" value="PRK06131.1"/>
    <property type="match status" value="1"/>
</dbReference>
<evidence type="ECO:0000259" key="9">
    <source>
        <dbReference type="Pfam" id="PF24877"/>
    </source>
</evidence>
<proteinExistence type="inferred from homology"/>
<sequence>MTQQRRSAEFFAEDGVAGFTHRAMTKATGLDDTSLKGPLIGICNTFSELNNCHSNFRTLCEAVKRGVWQAGGTPVEFPTISLGETFLAPTSMLHRNLAAMDTEEMIRAQPIDGVVLLTGCDKTTPAALMGAASADLPAIMLSGGPQINGHFRGETLGACTDCRRLTAEHRAGEIDDDTYRALEDGIVRGPGHCMVMGTASTMGALTEALGMALPGNAAIPAVDARRLQHAQAVGRRITAMAAEDLRPSRILTRAAFENAVTVLSSLGGSTNAVVHLPAIAGRAGVELPLELFDRIGRRTPILADMRPAGRYQMQELYHAGGVPALMRRLLPLLHGDALTVTGRTLAEEVSTARIENDEVIRPLENPVWPHGGIAVLRGNLAPDGAVIKHVAAPRERWRHRGRAVVFDGVDDLKARIDDEDLDVDADSVLVLRNAGPVGGPGMPEVGNLPIPKRLLRQGVRDMVRVCDGRMSGTAFGTVVLHVAPEAAVGGPLALVRDGDEIELDVPGRSLHLHVDEAELERRRAEWTPPDPAYRRGYGRIFLDHVEQAPLGCDFDVLHGRDPAGSYRQPKF</sequence>
<keyword evidence="7" id="KW-0028">Amino-acid biosynthesis</keyword>
<evidence type="ECO:0000256" key="6">
    <source>
        <dbReference type="ARBA" id="ARBA00023239"/>
    </source>
</evidence>
<organism evidence="10 11">
    <name type="scientific">Allonocardiopsis opalescens</name>
    <dbReference type="NCBI Taxonomy" id="1144618"/>
    <lineage>
        <taxon>Bacteria</taxon>
        <taxon>Bacillati</taxon>
        <taxon>Actinomycetota</taxon>
        <taxon>Actinomycetes</taxon>
        <taxon>Streptosporangiales</taxon>
        <taxon>Allonocardiopsis</taxon>
    </lineage>
</organism>
<dbReference type="SUPFAM" id="SSF143975">
    <property type="entry name" value="IlvD/EDD N-terminal domain-like"/>
    <property type="match status" value="1"/>
</dbReference>
<dbReference type="Proteomes" id="UP000237846">
    <property type="component" value="Unassembled WGS sequence"/>
</dbReference>
<keyword evidence="4" id="KW-0408">Iron</keyword>
<evidence type="ECO:0000313" key="11">
    <source>
        <dbReference type="Proteomes" id="UP000237846"/>
    </source>
</evidence>
<keyword evidence="7" id="KW-0100">Branched-chain amino acid biosynthesis</keyword>
<dbReference type="InterPro" id="IPR000581">
    <property type="entry name" value="ILV_EDD_N"/>
</dbReference>
<dbReference type="InterPro" id="IPR052352">
    <property type="entry name" value="Sugar_Degrad_Dehydratases"/>
</dbReference>
<comment type="similarity">
    <text evidence="1">Belongs to the IlvD/Edd family.</text>
</comment>
<dbReference type="PANTHER" id="PTHR43183:SF1">
    <property type="entry name" value="HYPOTHETICAL DIHYDROXY-ACID DEHYDRATASE (EUROFUNG)-RELATED"/>
    <property type="match status" value="1"/>
</dbReference>
<dbReference type="InterPro" id="IPR056740">
    <property type="entry name" value="ILV_EDD_C"/>
</dbReference>
<keyword evidence="3" id="KW-0479">Metal-binding</keyword>
<dbReference type="InterPro" id="IPR020558">
    <property type="entry name" value="DiOHA_6PGluconate_deHydtase_CS"/>
</dbReference>
<keyword evidence="6" id="KW-0456">Lyase</keyword>
<dbReference type="RefSeq" id="WP_211302697.1">
    <property type="nucleotide sequence ID" value="NZ_PVZC01000001.1"/>
</dbReference>
<dbReference type="GO" id="GO:0046872">
    <property type="term" value="F:metal ion binding"/>
    <property type="evidence" value="ECO:0007669"/>
    <property type="project" value="UniProtKB-KW"/>
</dbReference>
<dbReference type="InterPro" id="IPR042096">
    <property type="entry name" value="Dihydro-acid_dehy_C"/>
</dbReference>
<dbReference type="GO" id="GO:0009082">
    <property type="term" value="P:branched-chain amino acid biosynthetic process"/>
    <property type="evidence" value="ECO:0007669"/>
    <property type="project" value="UniProtKB-KW"/>
</dbReference>
<evidence type="ECO:0000256" key="2">
    <source>
        <dbReference type="ARBA" id="ARBA00022714"/>
    </source>
</evidence>
<accession>A0A2T0QEP2</accession>
<dbReference type="NCBIfam" id="NF009560">
    <property type="entry name" value="PRK13017.1"/>
    <property type="match status" value="1"/>
</dbReference>
<dbReference type="Gene3D" id="3.50.30.80">
    <property type="entry name" value="IlvD/EDD C-terminal domain-like"/>
    <property type="match status" value="1"/>
</dbReference>
<evidence type="ECO:0000259" key="8">
    <source>
        <dbReference type="Pfam" id="PF00920"/>
    </source>
</evidence>
<evidence type="ECO:0000256" key="5">
    <source>
        <dbReference type="ARBA" id="ARBA00023014"/>
    </source>
</evidence>
<feature type="domain" description="Dihydroxy-acid/6-phosphogluconate dehydratase N-terminal" evidence="8">
    <location>
        <begin position="38"/>
        <end position="347"/>
    </location>
</feature>
<evidence type="ECO:0000313" key="10">
    <source>
        <dbReference type="EMBL" id="PRY02414.1"/>
    </source>
</evidence>
<keyword evidence="5" id="KW-0411">Iron-sulfur</keyword>
<evidence type="ECO:0000256" key="3">
    <source>
        <dbReference type="ARBA" id="ARBA00022723"/>
    </source>
</evidence>
<keyword evidence="11" id="KW-1185">Reference proteome</keyword>
<evidence type="ECO:0000256" key="7">
    <source>
        <dbReference type="ARBA" id="ARBA00023304"/>
    </source>
</evidence>
<protein>
    <submittedName>
        <fullName evidence="10">Dihydroxyacid dehydratase</fullName>
    </submittedName>
</protein>
<dbReference type="InterPro" id="IPR037237">
    <property type="entry name" value="IlvD/EDD_N"/>
</dbReference>
<evidence type="ECO:0000256" key="1">
    <source>
        <dbReference type="ARBA" id="ARBA00006486"/>
    </source>
</evidence>
<gene>
    <name evidence="10" type="ORF">CLV72_1011016</name>
</gene>
<dbReference type="FunFam" id="3.50.30.80:FF:000001">
    <property type="entry name" value="Dihydroxy-acid dehydratase"/>
    <property type="match status" value="1"/>
</dbReference>
<dbReference type="PROSITE" id="PS00886">
    <property type="entry name" value="ILVD_EDD_1"/>
    <property type="match status" value="1"/>
</dbReference>
<dbReference type="Pfam" id="PF00920">
    <property type="entry name" value="ILVD_EDD_N"/>
    <property type="match status" value="1"/>
</dbReference>
<dbReference type="AlphaFoldDB" id="A0A2T0QEP2"/>
<dbReference type="GO" id="GO:0016836">
    <property type="term" value="F:hydro-lyase activity"/>
    <property type="evidence" value="ECO:0007669"/>
    <property type="project" value="UniProtKB-ARBA"/>
</dbReference>
<dbReference type="Pfam" id="PF24877">
    <property type="entry name" value="ILV_EDD_C"/>
    <property type="match status" value="1"/>
</dbReference>
<dbReference type="SUPFAM" id="SSF52016">
    <property type="entry name" value="LeuD/IlvD-like"/>
    <property type="match status" value="1"/>
</dbReference>